<comment type="caution">
    <text evidence="6">The sequence shown here is derived from an EMBL/GenBank/DDBJ whole genome shotgun (WGS) entry which is preliminary data.</text>
</comment>
<name>A0A495VEQ5_9GAMM</name>
<dbReference type="Pfam" id="PF14525">
    <property type="entry name" value="AraC_binding_2"/>
    <property type="match status" value="1"/>
</dbReference>
<dbReference type="EMBL" id="RBXL01000001">
    <property type="protein sequence ID" value="RKT47724.1"/>
    <property type="molecule type" value="Genomic_DNA"/>
</dbReference>
<keyword evidence="2" id="KW-0238">DNA-binding</keyword>
<feature type="domain" description="HTH araC/xylS-type" evidence="5">
    <location>
        <begin position="218"/>
        <end position="319"/>
    </location>
</feature>
<evidence type="ECO:0000256" key="2">
    <source>
        <dbReference type="ARBA" id="ARBA00023125"/>
    </source>
</evidence>
<feature type="compositionally biased region" description="Low complexity" evidence="4">
    <location>
        <begin position="1"/>
        <end position="15"/>
    </location>
</feature>
<dbReference type="GO" id="GO:0043565">
    <property type="term" value="F:sequence-specific DNA binding"/>
    <property type="evidence" value="ECO:0007669"/>
    <property type="project" value="InterPro"/>
</dbReference>
<organism evidence="6 7">
    <name type="scientific">Thiocapsa rosea</name>
    <dbReference type="NCBI Taxonomy" id="69360"/>
    <lineage>
        <taxon>Bacteria</taxon>
        <taxon>Pseudomonadati</taxon>
        <taxon>Pseudomonadota</taxon>
        <taxon>Gammaproteobacteria</taxon>
        <taxon>Chromatiales</taxon>
        <taxon>Chromatiaceae</taxon>
        <taxon>Thiocapsa</taxon>
    </lineage>
</organism>
<dbReference type="AlphaFoldDB" id="A0A495VEQ5"/>
<dbReference type="Pfam" id="PF12833">
    <property type="entry name" value="HTH_18"/>
    <property type="match status" value="1"/>
</dbReference>
<dbReference type="InterPro" id="IPR035418">
    <property type="entry name" value="AraC-bd_2"/>
</dbReference>
<dbReference type="InterPro" id="IPR009057">
    <property type="entry name" value="Homeodomain-like_sf"/>
</dbReference>
<dbReference type="PROSITE" id="PS01124">
    <property type="entry name" value="HTH_ARAC_FAMILY_2"/>
    <property type="match status" value="1"/>
</dbReference>
<keyword evidence="7" id="KW-1185">Reference proteome</keyword>
<dbReference type="PRINTS" id="PR00032">
    <property type="entry name" value="HTHARAC"/>
</dbReference>
<proteinExistence type="predicted"/>
<reference evidence="6 7" key="1">
    <citation type="submission" date="2018-10" db="EMBL/GenBank/DDBJ databases">
        <title>Genomic Encyclopedia of Archaeal and Bacterial Type Strains, Phase II (KMG-II): from individual species to whole genera.</title>
        <authorList>
            <person name="Goeker M."/>
        </authorList>
    </citation>
    <scope>NUCLEOTIDE SEQUENCE [LARGE SCALE GENOMIC DNA]</scope>
    <source>
        <strain evidence="6 7">DSM 235</strain>
    </source>
</reference>
<evidence type="ECO:0000259" key="5">
    <source>
        <dbReference type="PROSITE" id="PS01124"/>
    </source>
</evidence>
<evidence type="ECO:0000256" key="1">
    <source>
        <dbReference type="ARBA" id="ARBA00023015"/>
    </source>
</evidence>
<dbReference type="SMART" id="SM00342">
    <property type="entry name" value="HTH_ARAC"/>
    <property type="match status" value="1"/>
</dbReference>
<evidence type="ECO:0000256" key="3">
    <source>
        <dbReference type="ARBA" id="ARBA00023163"/>
    </source>
</evidence>
<protein>
    <submittedName>
        <fullName evidence="6">AraC family transcriptional regulator</fullName>
    </submittedName>
</protein>
<feature type="region of interest" description="Disordered" evidence="4">
    <location>
        <begin position="1"/>
        <end position="20"/>
    </location>
</feature>
<dbReference type="InterPro" id="IPR020449">
    <property type="entry name" value="Tscrpt_reg_AraC-type_HTH"/>
</dbReference>
<dbReference type="Gene3D" id="1.10.10.60">
    <property type="entry name" value="Homeodomain-like"/>
    <property type="match status" value="1"/>
</dbReference>
<dbReference type="OrthoDB" id="2547276at2"/>
<dbReference type="InterPro" id="IPR018060">
    <property type="entry name" value="HTH_AraC"/>
</dbReference>
<dbReference type="Proteomes" id="UP000274556">
    <property type="component" value="Unassembled WGS sequence"/>
</dbReference>
<dbReference type="PANTHER" id="PTHR46796">
    <property type="entry name" value="HTH-TYPE TRANSCRIPTIONAL ACTIVATOR RHAS-RELATED"/>
    <property type="match status" value="1"/>
</dbReference>
<dbReference type="GO" id="GO:0003700">
    <property type="term" value="F:DNA-binding transcription factor activity"/>
    <property type="evidence" value="ECO:0007669"/>
    <property type="project" value="InterPro"/>
</dbReference>
<dbReference type="InterPro" id="IPR050204">
    <property type="entry name" value="AraC_XylS_family_regulators"/>
</dbReference>
<evidence type="ECO:0000313" key="6">
    <source>
        <dbReference type="EMBL" id="RKT47724.1"/>
    </source>
</evidence>
<dbReference type="PANTHER" id="PTHR46796:SF6">
    <property type="entry name" value="ARAC SUBFAMILY"/>
    <property type="match status" value="1"/>
</dbReference>
<keyword evidence="1" id="KW-0805">Transcription regulation</keyword>
<sequence>MLLESSSGALSLGASDRPPASAETSLGFVRALENACDPEVRHPGALDDGSDATFSGRTIGRVEIVEAAGRPLRLITDGRGHPGQLTALVQFCGTASVHQADRTAILSDGDLCLVRGSRPLTLEQDACFESILVSVPEKEIAARFPLWRAALLTPIDSGSGVPAVFREAVLSLKRWSGSLGDAGSEGLADAVLDLMGAVICCAVPINSDCVRRSFYHQDRIKTFARLNLANPELSIELIAEAVGLSPRQIHRLFANEELSLMRWIWVQRLEQCYRELIQDGSAQRSISEIAYAWGFNDQAHFSRTFRKHFGVSPRSLRRRSGHPSVSLS</sequence>
<evidence type="ECO:0000256" key="4">
    <source>
        <dbReference type="SAM" id="MobiDB-lite"/>
    </source>
</evidence>
<gene>
    <name evidence="6" type="ORF">BDD21_5328</name>
</gene>
<evidence type="ECO:0000313" key="7">
    <source>
        <dbReference type="Proteomes" id="UP000274556"/>
    </source>
</evidence>
<accession>A0A495VEQ5</accession>
<keyword evidence="3" id="KW-0804">Transcription</keyword>
<dbReference type="SUPFAM" id="SSF46689">
    <property type="entry name" value="Homeodomain-like"/>
    <property type="match status" value="1"/>
</dbReference>